<accession>C0PLA0</accession>
<dbReference type="AlphaFoldDB" id="C0PLA0"/>
<evidence type="ECO:0000313" key="1">
    <source>
        <dbReference type="EMBL" id="ACN35966.1"/>
    </source>
</evidence>
<organism evidence="1">
    <name type="scientific">Zea mays</name>
    <name type="common">Maize</name>
    <dbReference type="NCBI Taxonomy" id="4577"/>
    <lineage>
        <taxon>Eukaryota</taxon>
        <taxon>Viridiplantae</taxon>
        <taxon>Streptophyta</taxon>
        <taxon>Embryophyta</taxon>
        <taxon>Tracheophyta</taxon>
        <taxon>Spermatophyta</taxon>
        <taxon>Magnoliopsida</taxon>
        <taxon>Liliopsida</taxon>
        <taxon>Poales</taxon>
        <taxon>Poaceae</taxon>
        <taxon>PACMAD clade</taxon>
        <taxon>Panicoideae</taxon>
        <taxon>Andropogonodae</taxon>
        <taxon>Andropogoneae</taxon>
        <taxon>Tripsacinae</taxon>
        <taxon>Zea</taxon>
    </lineage>
</organism>
<dbReference type="EMBL" id="BT069069">
    <property type="protein sequence ID" value="ACN35966.1"/>
    <property type="molecule type" value="mRNA"/>
</dbReference>
<protein>
    <submittedName>
        <fullName evidence="1">Uncharacterized protein</fullName>
    </submittedName>
</protein>
<reference evidence="1" key="2">
    <citation type="submission" date="2012-06" db="EMBL/GenBank/DDBJ databases">
        <authorList>
            <person name="Yu Y."/>
            <person name="Currie J."/>
            <person name="Lomeli R."/>
            <person name="Angelova A."/>
            <person name="Collura K."/>
            <person name="Wissotski M."/>
            <person name="Campos D."/>
            <person name="Kudrna D."/>
            <person name="Golser W."/>
            <person name="Ashely E."/>
            <person name="Descour A."/>
            <person name="Fernandes J."/>
            <person name="Soderlund C."/>
            <person name="Walbot V."/>
        </authorList>
    </citation>
    <scope>NUCLEOTIDE SEQUENCE</scope>
    <source>
        <strain evidence="1">B73</strain>
    </source>
</reference>
<name>C0PLA0_MAIZE</name>
<reference evidence="1" key="1">
    <citation type="journal article" date="2009" name="PLoS Genet.">
        <title>Sequencing, mapping, and analysis of 27,455 maize full-length cDNAs.</title>
        <authorList>
            <person name="Soderlund C."/>
            <person name="Descour A."/>
            <person name="Kudrna D."/>
            <person name="Bomhoff M."/>
            <person name="Boyd L."/>
            <person name="Currie J."/>
            <person name="Angelova A."/>
            <person name="Collura K."/>
            <person name="Wissotski M."/>
            <person name="Ashley E."/>
            <person name="Morrow D."/>
            <person name="Fernandes J."/>
            <person name="Walbot V."/>
            <person name="Yu Y."/>
        </authorList>
    </citation>
    <scope>NUCLEOTIDE SEQUENCE</scope>
    <source>
        <strain evidence="1">B73</strain>
    </source>
</reference>
<proteinExistence type="evidence at transcript level"/>
<sequence>MLRFRSEERALQVSLCAARSAWDYPNKHPGD</sequence>